<dbReference type="AlphaFoldDB" id="A0A7J5Z6A7"/>
<evidence type="ECO:0000313" key="11">
    <source>
        <dbReference type="Proteomes" id="UP000518266"/>
    </source>
</evidence>
<evidence type="ECO:0000256" key="1">
    <source>
        <dbReference type="ARBA" id="ARBA00008314"/>
    </source>
</evidence>
<name>A0A7J5Z6A7_DISMA</name>
<dbReference type="GO" id="GO:0016459">
    <property type="term" value="C:myosin complex"/>
    <property type="evidence" value="ECO:0007669"/>
    <property type="project" value="UniProtKB-KW"/>
</dbReference>
<reference evidence="10 11" key="1">
    <citation type="submission" date="2020-03" db="EMBL/GenBank/DDBJ databases">
        <title>Dissostichus mawsoni Genome sequencing and assembly.</title>
        <authorList>
            <person name="Park H."/>
        </authorList>
    </citation>
    <scope>NUCLEOTIDE SEQUENCE [LARGE SCALE GENOMIC DNA]</scope>
    <source>
        <strain evidence="10">DM0001</strain>
        <tissue evidence="10">Muscle</tissue>
    </source>
</reference>
<dbReference type="PANTHER" id="PTHR13140:SF857">
    <property type="entry name" value="MYOSIN-11"/>
    <property type="match status" value="1"/>
</dbReference>
<evidence type="ECO:0000313" key="10">
    <source>
        <dbReference type="EMBL" id="KAF3855868.1"/>
    </source>
</evidence>
<dbReference type="Gene3D" id="3.40.850.10">
    <property type="entry name" value="Kinesin motor domain"/>
    <property type="match status" value="3"/>
</dbReference>
<keyword evidence="6 8" id="KW-0505">Motor protein</keyword>
<dbReference type="Proteomes" id="UP000518266">
    <property type="component" value="Unassembled WGS sequence"/>
</dbReference>
<dbReference type="SMART" id="SM00242">
    <property type="entry name" value="MYSc"/>
    <property type="match status" value="1"/>
</dbReference>
<keyword evidence="5 8" id="KW-0518">Myosin</keyword>
<dbReference type="SUPFAM" id="SSF52540">
    <property type="entry name" value="P-loop containing nucleoside triphosphate hydrolases"/>
    <property type="match status" value="1"/>
</dbReference>
<dbReference type="PANTHER" id="PTHR13140">
    <property type="entry name" value="MYOSIN"/>
    <property type="match status" value="1"/>
</dbReference>
<keyword evidence="11" id="KW-1185">Reference proteome</keyword>
<sequence length="314" mass="35625">MSAPRFAHHQIHCCELRSRSLHFEGRGMQLGIGLEHWGCKESSEKSAVAAGCSEAERCAEGRRYHRMHFPKNSSPRLSRWSLRLFLDRGAAATMSRYDTKEFGEAAQFLRKSELELMASHTTLTVKESDIQQMNPPKYDMIEDMAMLTHLNEASVLFNLRRRYSAWMIYVSIPLWSGDVLRALLCDDESVQMASRLHRPCDRENQSMLITGESGAGKTVNTKRVIQYFANVAAIGESTAKKGGKFIRIHFGPTGKLASSDIDIYLLEKSRVIFQQPGERSYHIYYQIMSQKKPELLGELFALRLDISSRPSAGL</sequence>
<protein>
    <recommendedName>
        <fullName evidence="9">Myosin motor domain-containing protein</fullName>
    </recommendedName>
</protein>
<evidence type="ECO:0000256" key="7">
    <source>
        <dbReference type="ARBA" id="ARBA00023203"/>
    </source>
</evidence>
<comment type="similarity">
    <text evidence="1 8">Belongs to the TRAFAC class myosin-kinesin ATPase superfamily. Myosin family.</text>
</comment>
<dbReference type="OrthoDB" id="6108017at2759"/>
<organism evidence="10 11">
    <name type="scientific">Dissostichus mawsoni</name>
    <name type="common">Antarctic cod</name>
    <dbReference type="NCBI Taxonomy" id="36200"/>
    <lineage>
        <taxon>Eukaryota</taxon>
        <taxon>Metazoa</taxon>
        <taxon>Chordata</taxon>
        <taxon>Craniata</taxon>
        <taxon>Vertebrata</taxon>
        <taxon>Euteleostomi</taxon>
        <taxon>Actinopterygii</taxon>
        <taxon>Neopterygii</taxon>
        <taxon>Teleostei</taxon>
        <taxon>Neoteleostei</taxon>
        <taxon>Acanthomorphata</taxon>
        <taxon>Eupercaria</taxon>
        <taxon>Perciformes</taxon>
        <taxon>Notothenioidei</taxon>
        <taxon>Nototheniidae</taxon>
        <taxon>Dissostichus</taxon>
    </lineage>
</organism>
<evidence type="ECO:0000256" key="8">
    <source>
        <dbReference type="PROSITE-ProRule" id="PRU00782"/>
    </source>
</evidence>
<dbReference type="EMBL" id="JAAKFY010000006">
    <property type="protein sequence ID" value="KAF3855868.1"/>
    <property type="molecule type" value="Genomic_DNA"/>
</dbReference>
<dbReference type="InterPro" id="IPR036961">
    <property type="entry name" value="Kinesin_motor_dom_sf"/>
</dbReference>
<keyword evidence="2 8" id="KW-0547">Nucleotide-binding</keyword>
<gene>
    <name evidence="10" type="ORF">F7725_016591</name>
</gene>
<dbReference type="GO" id="GO:0000146">
    <property type="term" value="F:microfilament motor activity"/>
    <property type="evidence" value="ECO:0007669"/>
    <property type="project" value="TreeGrafter"/>
</dbReference>
<keyword evidence="3 8" id="KW-0067">ATP-binding</keyword>
<evidence type="ECO:0000256" key="3">
    <source>
        <dbReference type="ARBA" id="ARBA00022840"/>
    </source>
</evidence>
<dbReference type="GO" id="GO:0005524">
    <property type="term" value="F:ATP binding"/>
    <property type="evidence" value="ECO:0007669"/>
    <property type="project" value="UniProtKB-UniRule"/>
</dbReference>
<dbReference type="GO" id="GO:0016020">
    <property type="term" value="C:membrane"/>
    <property type="evidence" value="ECO:0007669"/>
    <property type="project" value="TreeGrafter"/>
</dbReference>
<evidence type="ECO:0000256" key="2">
    <source>
        <dbReference type="ARBA" id="ARBA00022741"/>
    </source>
</evidence>
<keyword evidence="7 8" id="KW-0009">Actin-binding</keyword>
<comment type="caution">
    <text evidence="10">The sequence shown here is derived from an EMBL/GenBank/DDBJ whole genome shotgun (WGS) entry which is preliminary data.</text>
</comment>
<evidence type="ECO:0000256" key="6">
    <source>
        <dbReference type="ARBA" id="ARBA00023175"/>
    </source>
</evidence>
<accession>A0A7J5Z6A7</accession>
<dbReference type="GO" id="GO:0007015">
    <property type="term" value="P:actin filament organization"/>
    <property type="evidence" value="ECO:0007669"/>
    <property type="project" value="TreeGrafter"/>
</dbReference>
<evidence type="ECO:0000256" key="5">
    <source>
        <dbReference type="ARBA" id="ARBA00023123"/>
    </source>
</evidence>
<dbReference type="GO" id="GO:0051015">
    <property type="term" value="F:actin filament binding"/>
    <property type="evidence" value="ECO:0007669"/>
    <property type="project" value="TreeGrafter"/>
</dbReference>
<proteinExistence type="inferred from homology"/>
<dbReference type="InterPro" id="IPR001609">
    <property type="entry name" value="Myosin_head_motor_dom-like"/>
</dbReference>
<evidence type="ECO:0000256" key="4">
    <source>
        <dbReference type="ARBA" id="ARBA00023054"/>
    </source>
</evidence>
<feature type="domain" description="Myosin motor" evidence="9">
    <location>
        <begin position="139"/>
        <end position="314"/>
    </location>
</feature>
<evidence type="ECO:0000259" key="9">
    <source>
        <dbReference type="PROSITE" id="PS51456"/>
    </source>
</evidence>
<feature type="binding site" evidence="8">
    <location>
        <begin position="211"/>
        <end position="218"/>
    </location>
    <ligand>
        <name>ATP</name>
        <dbReference type="ChEBI" id="CHEBI:30616"/>
    </ligand>
</feature>
<dbReference type="InterPro" id="IPR027417">
    <property type="entry name" value="P-loop_NTPase"/>
</dbReference>
<dbReference type="Pfam" id="PF00063">
    <property type="entry name" value="Myosin_head"/>
    <property type="match status" value="2"/>
</dbReference>
<comment type="caution">
    <text evidence="8">Lacks conserved residue(s) required for the propagation of feature annotation.</text>
</comment>
<keyword evidence="4" id="KW-0175">Coiled coil</keyword>
<dbReference type="GO" id="GO:0005737">
    <property type="term" value="C:cytoplasm"/>
    <property type="evidence" value="ECO:0007669"/>
    <property type="project" value="TreeGrafter"/>
</dbReference>
<dbReference type="PROSITE" id="PS51456">
    <property type="entry name" value="MYOSIN_MOTOR"/>
    <property type="match status" value="1"/>
</dbReference>